<dbReference type="EMBL" id="KZ992515">
    <property type="protein sequence ID" value="RKP09425.1"/>
    <property type="molecule type" value="Genomic_DNA"/>
</dbReference>
<evidence type="ECO:0000256" key="8">
    <source>
        <dbReference type="ARBA" id="ARBA00022958"/>
    </source>
</evidence>
<dbReference type="AlphaFoldDB" id="A0A4P9XTD3"/>
<dbReference type="NCBIfam" id="TIGR01930">
    <property type="entry name" value="AcCoA-C-Actrans"/>
    <property type="match status" value="1"/>
</dbReference>
<dbReference type="GO" id="GO:0005739">
    <property type="term" value="C:mitochondrion"/>
    <property type="evidence" value="ECO:0007669"/>
    <property type="project" value="UniProtKB-SubCell"/>
</dbReference>
<dbReference type="Pfam" id="PF02803">
    <property type="entry name" value="Thiolase_C"/>
    <property type="match status" value="1"/>
</dbReference>
<dbReference type="PROSITE" id="PS00737">
    <property type="entry name" value="THIOLASE_2"/>
    <property type="match status" value="1"/>
</dbReference>
<dbReference type="InterPro" id="IPR020613">
    <property type="entry name" value="Thiolase_CS"/>
</dbReference>
<evidence type="ECO:0000256" key="9">
    <source>
        <dbReference type="ARBA" id="ARBA00023128"/>
    </source>
</evidence>
<keyword evidence="7" id="KW-0809">Transit peptide</keyword>
<dbReference type="PIRSF" id="PIRSF000429">
    <property type="entry name" value="Ac-CoA_Ac_transf"/>
    <property type="match status" value="1"/>
</dbReference>
<dbReference type="InterPro" id="IPR020610">
    <property type="entry name" value="Thiolase_AS"/>
</dbReference>
<evidence type="ECO:0000256" key="2">
    <source>
        <dbReference type="ARBA" id="ARBA00010982"/>
    </source>
</evidence>
<feature type="domain" description="Thiolase N-terminal" evidence="13">
    <location>
        <begin position="6"/>
        <end position="264"/>
    </location>
</feature>
<dbReference type="InterPro" id="IPR020615">
    <property type="entry name" value="Thiolase_acyl_enz_int_AS"/>
</dbReference>
<dbReference type="InterPro" id="IPR020616">
    <property type="entry name" value="Thiolase_N"/>
</dbReference>
<dbReference type="SUPFAM" id="SSF53901">
    <property type="entry name" value="Thiolase-like"/>
    <property type="match status" value="2"/>
</dbReference>
<feature type="active site" description="Proton acceptor" evidence="11">
    <location>
        <position position="354"/>
    </location>
</feature>
<dbReference type="Pfam" id="PF00108">
    <property type="entry name" value="Thiolase_N"/>
    <property type="match status" value="1"/>
</dbReference>
<dbReference type="OrthoDB" id="5404651at2759"/>
<dbReference type="Proteomes" id="UP000271241">
    <property type="component" value="Unassembled WGS sequence"/>
</dbReference>
<dbReference type="STRING" id="78915.A0A4P9XTD3"/>
<comment type="similarity">
    <text evidence="2 12">Belongs to the thiolase-like superfamily. Thiolase family.</text>
</comment>
<keyword evidence="5 12" id="KW-0808">Transferase</keyword>
<protein>
    <recommendedName>
        <fullName evidence="4">acetyl-CoA C-acetyltransferase</fullName>
        <ecNumber evidence="4">2.3.1.9</ecNumber>
    </recommendedName>
</protein>
<dbReference type="GO" id="GO:0006635">
    <property type="term" value="P:fatty acid beta-oxidation"/>
    <property type="evidence" value="ECO:0007669"/>
    <property type="project" value="TreeGrafter"/>
</dbReference>
<feature type="domain" description="Thiolase C-terminal" evidence="14">
    <location>
        <begin position="281"/>
        <end position="397"/>
    </location>
</feature>
<evidence type="ECO:0000256" key="5">
    <source>
        <dbReference type="ARBA" id="ARBA00022679"/>
    </source>
</evidence>
<keyword evidence="8" id="KW-0630">Potassium</keyword>
<evidence type="ECO:0000313" key="15">
    <source>
        <dbReference type="EMBL" id="RKP09425.1"/>
    </source>
</evidence>
<feature type="active site" description="Acyl-thioester intermediate" evidence="11">
    <location>
        <position position="90"/>
    </location>
</feature>
<keyword evidence="9" id="KW-0496">Mitochondrion</keyword>
<evidence type="ECO:0000259" key="13">
    <source>
        <dbReference type="Pfam" id="PF00108"/>
    </source>
</evidence>
<accession>A0A4P9XTD3</accession>
<evidence type="ECO:0000256" key="4">
    <source>
        <dbReference type="ARBA" id="ARBA00012705"/>
    </source>
</evidence>
<gene>
    <name evidence="15" type="ORF">THASP1DRAFT_14313</name>
</gene>
<dbReference type="PANTHER" id="PTHR18919:SF156">
    <property type="entry name" value="ACETYL-COA ACETYLTRANSFERASE, MITOCHONDRIAL"/>
    <property type="match status" value="1"/>
</dbReference>
<dbReference type="CDD" id="cd00751">
    <property type="entry name" value="thiolase"/>
    <property type="match status" value="1"/>
</dbReference>
<evidence type="ECO:0000256" key="7">
    <source>
        <dbReference type="ARBA" id="ARBA00022946"/>
    </source>
</evidence>
<evidence type="ECO:0000256" key="1">
    <source>
        <dbReference type="ARBA" id="ARBA00004173"/>
    </source>
</evidence>
<dbReference type="InterPro" id="IPR016039">
    <property type="entry name" value="Thiolase-like"/>
</dbReference>
<proteinExistence type="inferred from homology"/>
<reference evidence="16" key="1">
    <citation type="journal article" date="2018" name="Nat. Microbiol.">
        <title>Leveraging single-cell genomics to expand the fungal tree of life.</title>
        <authorList>
            <person name="Ahrendt S.R."/>
            <person name="Quandt C.A."/>
            <person name="Ciobanu D."/>
            <person name="Clum A."/>
            <person name="Salamov A."/>
            <person name="Andreopoulos B."/>
            <person name="Cheng J.F."/>
            <person name="Woyke T."/>
            <person name="Pelin A."/>
            <person name="Henrissat B."/>
            <person name="Reynolds N.K."/>
            <person name="Benny G.L."/>
            <person name="Smith M.E."/>
            <person name="James T.Y."/>
            <person name="Grigoriev I.V."/>
        </authorList>
    </citation>
    <scope>NUCLEOTIDE SEQUENCE [LARGE SCALE GENOMIC DNA]</scope>
    <source>
        <strain evidence="16">RSA 1356</strain>
    </source>
</reference>
<evidence type="ECO:0000259" key="14">
    <source>
        <dbReference type="Pfam" id="PF02803"/>
    </source>
</evidence>
<dbReference type="GO" id="GO:0003985">
    <property type="term" value="F:acetyl-CoA C-acetyltransferase activity"/>
    <property type="evidence" value="ECO:0007669"/>
    <property type="project" value="UniProtKB-EC"/>
</dbReference>
<organism evidence="15 16">
    <name type="scientific">Thamnocephalis sphaerospora</name>
    <dbReference type="NCBI Taxonomy" id="78915"/>
    <lineage>
        <taxon>Eukaryota</taxon>
        <taxon>Fungi</taxon>
        <taxon>Fungi incertae sedis</taxon>
        <taxon>Zoopagomycota</taxon>
        <taxon>Zoopagomycotina</taxon>
        <taxon>Zoopagomycetes</taxon>
        <taxon>Zoopagales</taxon>
        <taxon>Sigmoideomycetaceae</taxon>
        <taxon>Thamnocephalis</taxon>
    </lineage>
</organism>
<keyword evidence="16" id="KW-1185">Reference proteome</keyword>
<keyword evidence="10 12" id="KW-0012">Acyltransferase</keyword>
<keyword evidence="6" id="KW-0479">Metal-binding</keyword>
<dbReference type="InterPro" id="IPR002155">
    <property type="entry name" value="Thiolase"/>
</dbReference>
<evidence type="ECO:0000256" key="3">
    <source>
        <dbReference type="ARBA" id="ARBA00011881"/>
    </source>
</evidence>
<dbReference type="GO" id="GO:0046872">
    <property type="term" value="F:metal ion binding"/>
    <property type="evidence" value="ECO:0007669"/>
    <property type="project" value="UniProtKB-KW"/>
</dbReference>
<evidence type="ECO:0000256" key="6">
    <source>
        <dbReference type="ARBA" id="ARBA00022723"/>
    </source>
</evidence>
<feature type="active site" description="Proton acceptor" evidence="11">
    <location>
        <position position="384"/>
    </location>
</feature>
<evidence type="ECO:0000256" key="10">
    <source>
        <dbReference type="ARBA" id="ARBA00023315"/>
    </source>
</evidence>
<evidence type="ECO:0000313" key="16">
    <source>
        <dbReference type="Proteomes" id="UP000271241"/>
    </source>
</evidence>
<evidence type="ECO:0000256" key="12">
    <source>
        <dbReference type="RuleBase" id="RU003557"/>
    </source>
</evidence>
<evidence type="ECO:0000256" key="11">
    <source>
        <dbReference type="PIRSR" id="PIRSR000429-1"/>
    </source>
</evidence>
<dbReference type="PANTHER" id="PTHR18919">
    <property type="entry name" value="ACETYL-COA C-ACYLTRANSFERASE"/>
    <property type="match status" value="1"/>
</dbReference>
<comment type="subcellular location">
    <subcellularLocation>
        <location evidence="1">Mitochondrion</location>
    </subcellularLocation>
</comment>
<comment type="subunit">
    <text evidence="3">Homotetramer.</text>
</comment>
<dbReference type="PROSITE" id="PS00098">
    <property type="entry name" value="THIOLASE_1"/>
    <property type="match status" value="1"/>
</dbReference>
<name>A0A4P9XTD3_9FUNG</name>
<dbReference type="InterPro" id="IPR020617">
    <property type="entry name" value="Thiolase_C"/>
</dbReference>
<dbReference type="FunFam" id="3.40.47.10:FF:000007">
    <property type="entry name" value="acetyl-CoA acetyltransferase, mitochondrial"/>
    <property type="match status" value="1"/>
</dbReference>
<dbReference type="EC" id="2.3.1.9" evidence="4"/>
<dbReference type="Gene3D" id="3.40.47.10">
    <property type="match status" value="1"/>
</dbReference>
<sequence length="400" mass="41008">MRLAEVFIVGSARTAIGGFNGALSSLSAVQLGVAAVQAALKKANVQPEQVNELYLGNVLPANVGQNPAKQVATGAGLPVDVSCTTVNKVCASGLKAVALGAQSIMLGQAEIVVAAGTESMSNVPYYLPKARTGLKYGHGEVVDGLVRDGLTDAYDGYAMGIAAEQCATDHGFSREQQDEYALRSYELAQKAIAAGAFKKEIVPLEVSQGRGRPVKVVDTDEDASKCDPAKLRQVRPAFKTDGTVTAPNSSTLSDGAAAVVLVSGEVLKRLQLPADAAVFRYVAGADAGQAPVLFTTSPALAIPKALKQAGITAAEVDAFEINEAFSVVALANVKLLDVPQEKVNKRGGAVALGHPLGCSGARILVTLCHILADDNGRYGVAGICNGGGGASAAVIERVQA</sequence>
<dbReference type="PROSITE" id="PS00099">
    <property type="entry name" value="THIOLASE_3"/>
    <property type="match status" value="1"/>
</dbReference>